<dbReference type="AlphaFoldDB" id="A0A6G0XYZ9"/>
<accession>A0A6G0XYZ9</accession>
<keyword evidence="2" id="KW-1185">Reference proteome</keyword>
<evidence type="ECO:0000313" key="2">
    <source>
        <dbReference type="Proteomes" id="UP000478052"/>
    </source>
</evidence>
<comment type="caution">
    <text evidence="1">The sequence shown here is derived from an EMBL/GenBank/DDBJ whole genome shotgun (WGS) entry which is preliminary data.</text>
</comment>
<keyword evidence="1" id="KW-0675">Receptor</keyword>
<evidence type="ECO:0000313" key="1">
    <source>
        <dbReference type="EMBL" id="KAF0746059.1"/>
    </source>
</evidence>
<protein>
    <submittedName>
        <fullName evidence="1">TNF receptor-associated factor family protein DDB G0272098-like isoform X1</fullName>
    </submittedName>
</protein>
<dbReference type="Proteomes" id="UP000478052">
    <property type="component" value="Unassembled WGS sequence"/>
</dbReference>
<proteinExistence type="predicted"/>
<dbReference type="OrthoDB" id="6614966at2759"/>
<reference evidence="1 2" key="1">
    <citation type="submission" date="2019-08" db="EMBL/GenBank/DDBJ databases">
        <title>Whole genome of Aphis craccivora.</title>
        <authorList>
            <person name="Voronova N.V."/>
            <person name="Shulinski R.S."/>
            <person name="Bandarenka Y.V."/>
            <person name="Zhorov D.G."/>
            <person name="Warner D."/>
        </authorList>
    </citation>
    <scope>NUCLEOTIDE SEQUENCE [LARGE SCALE GENOMIC DNA]</scope>
    <source>
        <strain evidence="1">180601</strain>
        <tissue evidence="1">Whole Body</tissue>
    </source>
</reference>
<name>A0A6G0XYZ9_APHCR</name>
<sequence length="297" mass="35002">MMCVVVKMTSKSRIKLMMDMSTSDKATIEKNSDNTSNKLIHTSQNKIELDPNIEENIFSEYEDHELDLLKTGMRMKMTEDINMNTNKNENDLENINMNTDNNSSWEVKKIYVLSLVITIEPKRHTTGCKIYSRRSNTFKYQLRYKDSAPKCVCKKMFLGTLGLKEFMVRNWVQQSEHGLLTNHSIIALNDNTIESKKQSPQIIAKRTLFANRVEDLKKWFISLAKMPSHYCRKRIKRLYLEGPFNSLNDVFEIYKQHCAENQTYLPFKYHTIRPEYNKRDPEVKDVRALTHHQIAYI</sequence>
<gene>
    <name evidence="1" type="ORF">FWK35_00026305</name>
</gene>
<organism evidence="1 2">
    <name type="scientific">Aphis craccivora</name>
    <name type="common">Cowpea aphid</name>
    <dbReference type="NCBI Taxonomy" id="307492"/>
    <lineage>
        <taxon>Eukaryota</taxon>
        <taxon>Metazoa</taxon>
        <taxon>Ecdysozoa</taxon>
        <taxon>Arthropoda</taxon>
        <taxon>Hexapoda</taxon>
        <taxon>Insecta</taxon>
        <taxon>Pterygota</taxon>
        <taxon>Neoptera</taxon>
        <taxon>Paraneoptera</taxon>
        <taxon>Hemiptera</taxon>
        <taxon>Sternorrhyncha</taxon>
        <taxon>Aphidomorpha</taxon>
        <taxon>Aphidoidea</taxon>
        <taxon>Aphididae</taxon>
        <taxon>Aphidini</taxon>
        <taxon>Aphis</taxon>
        <taxon>Aphis</taxon>
    </lineage>
</organism>
<dbReference type="EMBL" id="VUJU01007341">
    <property type="protein sequence ID" value="KAF0746059.1"/>
    <property type="molecule type" value="Genomic_DNA"/>
</dbReference>